<dbReference type="InterPro" id="IPR017746">
    <property type="entry name" value="Cellulose_synthase_operon_BcsQ"/>
</dbReference>
<evidence type="ECO:0000313" key="2">
    <source>
        <dbReference type="Proteomes" id="UP000000328"/>
    </source>
</evidence>
<dbReference type="Proteomes" id="UP000000328">
    <property type="component" value="Chromosome"/>
</dbReference>
<dbReference type="AlphaFoldDB" id="A0A0H3DI40"/>
<dbReference type="OrthoDB" id="580767at2"/>
<organism evidence="1 2">
    <name type="scientific">Amycolatopsis mediterranei (strain U-32)</name>
    <dbReference type="NCBI Taxonomy" id="749927"/>
    <lineage>
        <taxon>Bacteria</taxon>
        <taxon>Bacillati</taxon>
        <taxon>Actinomycetota</taxon>
        <taxon>Actinomycetes</taxon>
        <taxon>Pseudonocardiales</taxon>
        <taxon>Pseudonocardiaceae</taxon>
        <taxon>Amycolatopsis</taxon>
    </lineage>
</organism>
<reference evidence="1 2" key="1">
    <citation type="journal article" date="2010" name="Cell Res.">
        <title>Complete genome sequence of the rifamycin SV-producing Amycolatopsis mediterranei U32 revealed its genetic characteristics in phylogeny and metabolism.</title>
        <authorList>
            <person name="Zhao W."/>
            <person name="Zhong Y."/>
            <person name="Yuan H."/>
            <person name="Wang J."/>
            <person name="Zheng H."/>
            <person name="Wang Y."/>
            <person name="Cen X."/>
            <person name="Xu F."/>
            <person name="Bai J."/>
            <person name="Han X."/>
            <person name="Lu G."/>
            <person name="Zhu Y."/>
            <person name="Shao Z."/>
            <person name="Yan H."/>
            <person name="Li C."/>
            <person name="Peng N."/>
            <person name="Zhang Z."/>
            <person name="Zhang Y."/>
            <person name="Lin W."/>
            <person name="Fan Y."/>
            <person name="Qin Z."/>
            <person name="Hu Y."/>
            <person name="Zhu B."/>
            <person name="Wang S."/>
            <person name="Ding X."/>
            <person name="Zhao G.P."/>
        </authorList>
    </citation>
    <scope>NUCLEOTIDE SEQUENCE [LARGE SCALE GENOMIC DNA]</scope>
    <source>
        <strain evidence="2">U-32</strain>
    </source>
</reference>
<dbReference type="SUPFAM" id="SSF52540">
    <property type="entry name" value="P-loop containing nucleoside triphosphate hydrolases"/>
    <property type="match status" value="2"/>
</dbReference>
<dbReference type="EMBL" id="CP002000">
    <property type="protein sequence ID" value="ADJ49862.1"/>
    <property type="molecule type" value="Genomic_DNA"/>
</dbReference>
<dbReference type="Gene3D" id="1.25.40.10">
    <property type="entry name" value="Tetratricopeptide repeat domain"/>
    <property type="match status" value="2"/>
</dbReference>
<dbReference type="eggNOG" id="COG3903">
    <property type="taxonomic scope" value="Bacteria"/>
</dbReference>
<dbReference type="PANTHER" id="PTHR46082">
    <property type="entry name" value="ATP/GTP-BINDING PROTEIN-RELATED"/>
    <property type="match status" value="1"/>
</dbReference>
<evidence type="ECO:0000313" key="1">
    <source>
        <dbReference type="EMBL" id="ADJ49862.1"/>
    </source>
</evidence>
<accession>A0A0H3DI40</accession>
<dbReference type="Gene3D" id="3.40.50.300">
    <property type="entry name" value="P-loop containing nucleotide triphosphate hydrolases"/>
    <property type="match status" value="2"/>
</dbReference>
<protein>
    <submittedName>
        <fullName evidence="1">NTPase-like protein</fullName>
    </submittedName>
</protein>
<dbReference type="eggNOG" id="COG1192">
    <property type="taxonomic scope" value="Bacteria"/>
</dbReference>
<dbReference type="InterPro" id="IPR053137">
    <property type="entry name" value="NLR-like"/>
</dbReference>
<dbReference type="NCBIfam" id="NF040586">
    <property type="entry name" value="FxSxx_TPR"/>
    <property type="match status" value="1"/>
</dbReference>
<dbReference type="Pfam" id="PF06564">
    <property type="entry name" value="CBP_BcsQ"/>
    <property type="match status" value="1"/>
</dbReference>
<dbReference type="PANTHER" id="PTHR46082:SF6">
    <property type="entry name" value="AAA+ ATPASE DOMAIN-CONTAINING PROTEIN-RELATED"/>
    <property type="match status" value="1"/>
</dbReference>
<dbReference type="PATRIC" id="fig|749927.5.peg.8483"/>
<dbReference type="HOGENOM" id="CLU_000288_125_8_11"/>
<dbReference type="SUPFAM" id="SSF48452">
    <property type="entry name" value="TPR-like"/>
    <property type="match status" value="1"/>
</dbReference>
<gene>
    <name evidence="1" type="ordered locus">AMED_8162</name>
</gene>
<dbReference type="KEGG" id="amd:AMED_8162"/>
<dbReference type="InterPro" id="IPR011990">
    <property type="entry name" value="TPR-like_helical_dom_sf"/>
</dbReference>
<sequence length="1247" mass="134444">MTAFLSAKEGAGCTSTLANLAWALSAAGRRVLVVDWSPAGTGQREFLGPFASAQIELPGPLARQLRLAAGLPANPAEAGPLTAVHCTHLDQAGYVDVVTLNAMDFATTAAPSLREQLLAAGYDDVLVDCPAGPGDPMLAFLGAWCRCVVVCFVTRAKEVAEARALVDRVRLTLRPGLAVLPLATRFGDRFPERAKQARSLVAVEFGSVVEEQADVLHLAEVPEIPERSHDTVDPVLNLVVEEPGAGGRLEAGYGNLMAALTGGAQASVPEVPELVRRRYRKAFGLAVPDGGAEDRVVVVYATPDRAWADWVDAHLRRAGASTRFFRDAEPWLAGSGRLGVVLVGTAAFDEAGLAPEVVAQVGRARRTGMRVDVVILAPGGSGRTSDMFSDAVTISGDFAQDGQWLVTRMLRHFGFVERPGSRTAEGGHLPGRARELQSLPPRRPVFVGRDDEVEGLRDRLPVARAGREELTGRPGIGKTELALEFAHRFAGDYDVVWWIPAADRQSVLLALADLADRLAGPASGTYGNTVALDRLRDPAFQRFLLIYDNVEDRTVLEGTVPESPQGHVIVTGVAAPASAIELAELSSRDSVRLLNSRVNGLTFADAQEVAEAVRHLPLALDLAGAWLNELSDADRRAGSSVLAAAAWAARRFLDRLGSPADRAGEDSDATVARVVGLILATLDESPLGRCTALLARLCCCYSPHGIGLGLIRSTAMIDRLAELAGPDANLLRQDAVEIDRMLWLGSRLGLFRVSWAKPSSLQVHRVVQQGIRRCLGAEEEARYRAEALRVLVRYAPSEVEVDERFAAERFLELHKHIFPSGAVLSEDEAVRRWLVAQVRFYYRSGGPQVQREALPHAERVLRQWTARFGEDDPLRMRMALQVANLHRALGDSATALELDDAVLGNLRRQRGLTHPQTLFAARARGGDLRSLGDFAEGLVEDLSTWDGLREALGDDHPETQMAASNAAGSLFLNGDLRRAHAVATDLFERRKRLYGNSLEVWAALVRVGAYRRELGRHRDAVHALREARGRLSDLEPKLNVVELIALRQLAIAERTGPGAGTPGHAEDACSQMEEAYTGYRTLLGDDHPATIGCALSHSATLRATGTDLTGAVELAEVALHGLLTKARYAEQHPFTALARLTLGAALLAAGELDRGRGEVTAALEVLVSRLQAAHPWSLAAAVVRAWALAACGQGEEAARRITEVRLACLEHLGEDHPLTAVAAHDEELAAAGQVRCWRVHDVDIPHI</sequence>
<proteinExistence type="predicted"/>
<dbReference type="InterPro" id="IPR027417">
    <property type="entry name" value="P-loop_NTPase"/>
</dbReference>
<name>A0A0H3DI40_AMYMU</name>